<dbReference type="Proteomes" id="UP001240236">
    <property type="component" value="Unassembled WGS sequence"/>
</dbReference>
<dbReference type="InterPro" id="IPR009057">
    <property type="entry name" value="Homeodomain-like_sf"/>
</dbReference>
<evidence type="ECO:0000259" key="4">
    <source>
        <dbReference type="PROSITE" id="PS01124"/>
    </source>
</evidence>
<keyword evidence="3" id="KW-0804">Transcription</keyword>
<dbReference type="PANTHER" id="PTHR46796">
    <property type="entry name" value="HTH-TYPE TRANSCRIPTIONAL ACTIVATOR RHAS-RELATED"/>
    <property type="match status" value="1"/>
</dbReference>
<organism evidence="5 6">
    <name type="scientific">Catenuloplanes indicus</name>
    <dbReference type="NCBI Taxonomy" id="137267"/>
    <lineage>
        <taxon>Bacteria</taxon>
        <taxon>Bacillati</taxon>
        <taxon>Actinomycetota</taxon>
        <taxon>Actinomycetes</taxon>
        <taxon>Micromonosporales</taxon>
        <taxon>Micromonosporaceae</taxon>
        <taxon>Catenuloplanes</taxon>
    </lineage>
</organism>
<dbReference type="Pfam" id="PF12852">
    <property type="entry name" value="Cupin_6"/>
    <property type="match status" value="1"/>
</dbReference>
<evidence type="ECO:0000313" key="5">
    <source>
        <dbReference type="EMBL" id="MDQ0371407.1"/>
    </source>
</evidence>
<dbReference type="InterPro" id="IPR018060">
    <property type="entry name" value="HTH_AraC"/>
</dbReference>
<evidence type="ECO:0000313" key="6">
    <source>
        <dbReference type="Proteomes" id="UP001240236"/>
    </source>
</evidence>
<gene>
    <name evidence="5" type="ORF">J2S42_008076</name>
</gene>
<evidence type="ECO:0000256" key="2">
    <source>
        <dbReference type="ARBA" id="ARBA00023125"/>
    </source>
</evidence>
<comment type="caution">
    <text evidence="5">The sequence shown here is derived from an EMBL/GenBank/DDBJ whole genome shotgun (WGS) entry which is preliminary data.</text>
</comment>
<feature type="domain" description="HTH araC/xylS-type" evidence="4">
    <location>
        <begin position="208"/>
        <end position="306"/>
    </location>
</feature>
<dbReference type="EMBL" id="JAUSUZ010000001">
    <property type="protein sequence ID" value="MDQ0371407.1"/>
    <property type="molecule type" value="Genomic_DNA"/>
</dbReference>
<dbReference type="GO" id="GO:0043565">
    <property type="term" value="F:sequence-specific DNA binding"/>
    <property type="evidence" value="ECO:0007669"/>
    <property type="project" value="InterPro"/>
</dbReference>
<sequence length="322" mass="34656">MRPGDPLSEVLDLVDVRGVISGGSAVSGAWVSPELDMSGALKFMAVVRGGMRVHAAGLSGPVELTAGDVAVLNHRDRVVLESITPRGLPRRVIDEVDVDDDVVALFGSAQDADDIMVGGHVDLNPAGHALLAPVLPPVAHVRASAPAATGVRRILDRLFEELLAERVGSSFAIRQYGQLFVLELLRAYMHQTDLPPGWLRVSIDEQLRPTLALMHGEPARRPSVDELARAASMSRTSFAERFRAVAGMPPVAYMSRWRMLHAQRALRDSDIGVGALASHLGYASESAFSTAFKREIGESPLRFRQRQRRAIAGRHSSGGGSA</sequence>
<accession>A0AAE3WAD2</accession>
<evidence type="ECO:0000256" key="1">
    <source>
        <dbReference type="ARBA" id="ARBA00023015"/>
    </source>
</evidence>
<dbReference type="PROSITE" id="PS00041">
    <property type="entry name" value="HTH_ARAC_FAMILY_1"/>
    <property type="match status" value="1"/>
</dbReference>
<dbReference type="RefSeq" id="WP_307248159.1">
    <property type="nucleotide sequence ID" value="NZ_JAUSUZ010000001.1"/>
</dbReference>
<dbReference type="InterPro" id="IPR018062">
    <property type="entry name" value="HTH_AraC-typ_CS"/>
</dbReference>
<dbReference type="GO" id="GO:0003700">
    <property type="term" value="F:DNA-binding transcription factor activity"/>
    <property type="evidence" value="ECO:0007669"/>
    <property type="project" value="InterPro"/>
</dbReference>
<dbReference type="SUPFAM" id="SSF46689">
    <property type="entry name" value="Homeodomain-like"/>
    <property type="match status" value="2"/>
</dbReference>
<dbReference type="PROSITE" id="PS01124">
    <property type="entry name" value="HTH_ARAC_FAMILY_2"/>
    <property type="match status" value="1"/>
</dbReference>
<keyword evidence="6" id="KW-1185">Reference proteome</keyword>
<dbReference type="AlphaFoldDB" id="A0AAE3WAD2"/>
<protein>
    <submittedName>
        <fullName evidence="5">AraC-like DNA-binding protein</fullName>
    </submittedName>
</protein>
<dbReference type="InterPro" id="IPR050204">
    <property type="entry name" value="AraC_XylS_family_regulators"/>
</dbReference>
<dbReference type="PANTHER" id="PTHR46796:SF7">
    <property type="entry name" value="ARAC FAMILY TRANSCRIPTIONAL REGULATOR"/>
    <property type="match status" value="1"/>
</dbReference>
<reference evidence="5 6" key="1">
    <citation type="submission" date="2023-07" db="EMBL/GenBank/DDBJ databases">
        <title>Sequencing the genomes of 1000 actinobacteria strains.</title>
        <authorList>
            <person name="Klenk H.-P."/>
        </authorList>
    </citation>
    <scope>NUCLEOTIDE SEQUENCE [LARGE SCALE GENOMIC DNA]</scope>
    <source>
        <strain evidence="5 6">DSM 44709</strain>
    </source>
</reference>
<evidence type="ECO:0000256" key="3">
    <source>
        <dbReference type="ARBA" id="ARBA00023163"/>
    </source>
</evidence>
<name>A0AAE3WAD2_9ACTN</name>
<keyword evidence="1" id="KW-0805">Transcription regulation</keyword>
<proteinExistence type="predicted"/>
<dbReference type="InterPro" id="IPR032783">
    <property type="entry name" value="AraC_lig"/>
</dbReference>
<keyword evidence="2 5" id="KW-0238">DNA-binding</keyword>
<dbReference type="Gene3D" id="1.10.10.60">
    <property type="entry name" value="Homeodomain-like"/>
    <property type="match status" value="1"/>
</dbReference>
<dbReference type="Pfam" id="PF12833">
    <property type="entry name" value="HTH_18"/>
    <property type="match status" value="1"/>
</dbReference>
<dbReference type="SMART" id="SM00342">
    <property type="entry name" value="HTH_ARAC"/>
    <property type="match status" value="1"/>
</dbReference>